<dbReference type="STRING" id="947033.Lste_3283"/>
<dbReference type="EMBL" id="LNYY01000021">
    <property type="protein sequence ID" value="KTD67077.1"/>
    <property type="molecule type" value="Genomic_DNA"/>
</dbReference>
<accession>A0A0W0ZD47</accession>
<reference evidence="2 3" key="1">
    <citation type="submission" date="2015-11" db="EMBL/GenBank/DDBJ databases">
        <title>Genomic analysis of 38 Legionella species identifies large and diverse effector repertoires.</title>
        <authorList>
            <person name="Burstein D."/>
            <person name="Amaro F."/>
            <person name="Zusman T."/>
            <person name="Lifshitz Z."/>
            <person name="Cohen O."/>
            <person name="Gilbert J.A."/>
            <person name="Pupko T."/>
            <person name="Shuman H.A."/>
            <person name="Segal G."/>
        </authorList>
    </citation>
    <scope>NUCLEOTIDE SEQUENCE [LARGE SCALE GENOMIC DNA]</scope>
    <source>
        <strain evidence="2 3">IMVS3376</strain>
    </source>
</reference>
<feature type="signal peptide" evidence="1">
    <location>
        <begin position="1"/>
        <end position="23"/>
    </location>
</feature>
<dbReference type="OrthoDB" id="5646141at2"/>
<keyword evidence="1" id="KW-0732">Signal</keyword>
<comment type="caution">
    <text evidence="2">The sequence shown here is derived from an EMBL/GenBank/DDBJ whole genome shotgun (WGS) entry which is preliminary data.</text>
</comment>
<gene>
    <name evidence="2" type="ORF">Lste_3283</name>
</gene>
<evidence type="ECO:0000313" key="3">
    <source>
        <dbReference type="Proteomes" id="UP000054926"/>
    </source>
</evidence>
<evidence type="ECO:0000313" key="2">
    <source>
        <dbReference type="EMBL" id="KTD67077.1"/>
    </source>
</evidence>
<sequence>MIKKLLLCGVLGAATLFSATAFAYYHSHDDYPRFKFYRHHHHNHYSRWKNAHRWTPPRDYIVVENGGPNPRYHQHY</sequence>
<organism evidence="2 3">
    <name type="scientific">Legionella steelei</name>
    <dbReference type="NCBI Taxonomy" id="947033"/>
    <lineage>
        <taxon>Bacteria</taxon>
        <taxon>Pseudomonadati</taxon>
        <taxon>Pseudomonadota</taxon>
        <taxon>Gammaproteobacteria</taxon>
        <taxon>Legionellales</taxon>
        <taxon>Legionellaceae</taxon>
        <taxon>Legionella</taxon>
    </lineage>
</organism>
<dbReference type="Proteomes" id="UP000054926">
    <property type="component" value="Unassembled WGS sequence"/>
</dbReference>
<name>A0A0W0ZD47_9GAMM</name>
<feature type="chain" id="PRO_5006918550" evidence="1">
    <location>
        <begin position="24"/>
        <end position="76"/>
    </location>
</feature>
<evidence type="ECO:0000256" key="1">
    <source>
        <dbReference type="SAM" id="SignalP"/>
    </source>
</evidence>
<protein>
    <submittedName>
        <fullName evidence="2">Uncharacterized protein</fullName>
    </submittedName>
</protein>
<proteinExistence type="predicted"/>
<keyword evidence="3" id="KW-1185">Reference proteome</keyword>
<dbReference type="RefSeq" id="WP_083504005.1">
    <property type="nucleotide sequence ID" value="NZ_DAIOMV010000002.1"/>
</dbReference>
<dbReference type="PATRIC" id="fig|947033.5.peg.3492"/>
<dbReference type="AlphaFoldDB" id="A0A0W0ZD47"/>